<dbReference type="AlphaFoldDB" id="A0AB34K5V6"/>
<accession>A0AB34K5V6</accession>
<sequence length="80" mass="9118">MYSVISPKPGETIKVQYGGKPMKAVMLKEQENMKYRVVVDNGPDFGQLWTTIDPAAVIEIDRSVPRLNEEQMKTHLHGFQ</sequence>
<name>A0AB34K5V6_PRYPA</name>
<protein>
    <submittedName>
        <fullName evidence="1">Uncharacterized protein</fullName>
    </submittedName>
</protein>
<comment type="caution">
    <text evidence="1">The sequence shown here is derived from an EMBL/GenBank/DDBJ whole genome shotgun (WGS) entry which is preliminary data.</text>
</comment>
<keyword evidence="2" id="KW-1185">Reference proteome</keyword>
<organism evidence="1 2">
    <name type="scientific">Prymnesium parvum</name>
    <name type="common">Toxic golden alga</name>
    <dbReference type="NCBI Taxonomy" id="97485"/>
    <lineage>
        <taxon>Eukaryota</taxon>
        <taxon>Haptista</taxon>
        <taxon>Haptophyta</taxon>
        <taxon>Prymnesiophyceae</taxon>
        <taxon>Prymnesiales</taxon>
        <taxon>Prymnesiaceae</taxon>
        <taxon>Prymnesium</taxon>
    </lineage>
</organism>
<evidence type="ECO:0000313" key="1">
    <source>
        <dbReference type="EMBL" id="KAL1529665.1"/>
    </source>
</evidence>
<dbReference type="EMBL" id="JBGBPQ010000001">
    <property type="protein sequence ID" value="KAL1529665.1"/>
    <property type="molecule type" value="Genomic_DNA"/>
</dbReference>
<gene>
    <name evidence="1" type="ORF">AB1Y20_000606</name>
</gene>
<evidence type="ECO:0000313" key="2">
    <source>
        <dbReference type="Proteomes" id="UP001515480"/>
    </source>
</evidence>
<reference evidence="1 2" key="1">
    <citation type="journal article" date="2024" name="Science">
        <title>Giant polyketide synthase enzymes in the biosynthesis of giant marine polyether toxins.</title>
        <authorList>
            <person name="Fallon T.R."/>
            <person name="Shende V.V."/>
            <person name="Wierzbicki I.H."/>
            <person name="Pendleton A.L."/>
            <person name="Watervoot N.F."/>
            <person name="Auber R.P."/>
            <person name="Gonzalez D.J."/>
            <person name="Wisecaver J.H."/>
            <person name="Moore B.S."/>
        </authorList>
    </citation>
    <scope>NUCLEOTIDE SEQUENCE [LARGE SCALE GENOMIC DNA]</scope>
    <source>
        <strain evidence="1 2">12B1</strain>
    </source>
</reference>
<proteinExistence type="predicted"/>
<dbReference type="Proteomes" id="UP001515480">
    <property type="component" value="Unassembled WGS sequence"/>
</dbReference>